<dbReference type="InterPro" id="IPR036179">
    <property type="entry name" value="Ig-like_dom_sf"/>
</dbReference>
<dbReference type="InterPro" id="IPR050380">
    <property type="entry name" value="Immune_Resp_Modulators"/>
</dbReference>
<feature type="chain" id="PRO_5034465434" description="Ig-like domain-containing protein" evidence="8">
    <location>
        <begin position="21"/>
        <end position="428"/>
    </location>
</feature>
<dbReference type="PANTHER" id="PTHR23411">
    <property type="entry name" value="TAPASIN"/>
    <property type="match status" value="1"/>
</dbReference>
<evidence type="ECO:0000256" key="4">
    <source>
        <dbReference type="ARBA" id="ARBA00023136"/>
    </source>
</evidence>
<dbReference type="Ensembl" id="ENSNMLT00000017250.1">
    <property type="protein sequence ID" value="ENSNMLP00000015358.1"/>
    <property type="gene ID" value="ENSNMLG00000010182.1"/>
</dbReference>
<evidence type="ECO:0000256" key="3">
    <source>
        <dbReference type="ARBA" id="ARBA00022989"/>
    </source>
</evidence>
<protein>
    <recommendedName>
        <fullName evidence="9">Ig-like domain-containing protein</fullName>
    </recommendedName>
</protein>
<keyword evidence="6" id="KW-0393">Immunoglobulin domain</keyword>
<dbReference type="InterPro" id="IPR003006">
    <property type="entry name" value="Ig/MHC_CS"/>
</dbReference>
<comment type="subcellular location">
    <subcellularLocation>
        <location evidence="1">Membrane</location>
        <topology evidence="1">Single-pass membrane protein</topology>
    </subcellularLocation>
</comment>
<dbReference type="InterPro" id="IPR013106">
    <property type="entry name" value="Ig_V-set"/>
</dbReference>
<evidence type="ECO:0000256" key="7">
    <source>
        <dbReference type="SAM" id="Phobius"/>
    </source>
</evidence>
<keyword evidence="3 7" id="KW-1133">Transmembrane helix</keyword>
<sequence>MAARLKILVYVCLSTGVLWAYQIPWLPCNFIDEAVFYNSEGLVETKHSNREAMLQFGQKGDSPINPNAVTFLITSSKLDVRRFVEGVDSTDQLTCELQRYSTEGIHMRWPVRGEHEYNRWFTGKITDTKNEITVLSFIRQSTDKPPTGQHDYRNWTAIEDREILTTTVVLVMRTQTPSIKASLGSEKKLDCHFALDHKAANVAVEWHKRGERTTLFSHNSQTGKSQGSGVALKKLQTGEASYSIPFSKMSSEGTYMCSVTVLPLHGSLEIGLQIEEAPKVSLNTGSSLTLTVGEEKKVSCEADRYYPLDVDIQWTHQDAADVGRRVGASLPKVLDNVLYSSHKPNPDRTLTLSAFFYLSPKLSDSGRQFTCTVSHQSLRVPIKKSFTLTVQEPSKWMSVVVFFGVVVVVIGLLLLLRNLLNGRRHHQF</sequence>
<dbReference type="InterPro" id="IPR007110">
    <property type="entry name" value="Ig-like_dom"/>
</dbReference>
<dbReference type="InterPro" id="IPR013783">
    <property type="entry name" value="Ig-like_fold"/>
</dbReference>
<reference evidence="10" key="2">
    <citation type="submission" date="2025-09" db="UniProtKB">
        <authorList>
            <consortium name="Ensembl"/>
        </authorList>
    </citation>
    <scope>IDENTIFICATION</scope>
</reference>
<proteinExistence type="predicted"/>
<reference evidence="10" key="1">
    <citation type="submission" date="2025-08" db="UniProtKB">
        <authorList>
            <consortium name="Ensembl"/>
        </authorList>
    </citation>
    <scope>IDENTIFICATION</scope>
</reference>
<dbReference type="Proteomes" id="UP000694523">
    <property type="component" value="Unplaced"/>
</dbReference>
<keyword evidence="11" id="KW-1185">Reference proteome</keyword>
<keyword evidence="2 7" id="KW-0812">Transmembrane</keyword>
<accession>A0A8C6T712</accession>
<feature type="domain" description="Ig-like" evidence="9">
    <location>
        <begin position="278"/>
        <end position="387"/>
    </location>
</feature>
<evidence type="ECO:0000256" key="1">
    <source>
        <dbReference type="ARBA" id="ARBA00004167"/>
    </source>
</evidence>
<feature type="domain" description="Ig-like" evidence="9">
    <location>
        <begin position="166"/>
        <end position="260"/>
    </location>
</feature>
<keyword evidence="5" id="KW-1015">Disulfide bond</keyword>
<name>A0A8C6T712_9GOBI</name>
<evidence type="ECO:0000313" key="11">
    <source>
        <dbReference type="Proteomes" id="UP000694523"/>
    </source>
</evidence>
<dbReference type="Pfam" id="PF08205">
    <property type="entry name" value="C2-set_2"/>
    <property type="match status" value="1"/>
</dbReference>
<feature type="transmembrane region" description="Helical" evidence="7">
    <location>
        <begin position="396"/>
        <end position="416"/>
    </location>
</feature>
<dbReference type="SMART" id="SM00409">
    <property type="entry name" value="IG"/>
    <property type="match status" value="2"/>
</dbReference>
<evidence type="ECO:0000256" key="8">
    <source>
        <dbReference type="SAM" id="SignalP"/>
    </source>
</evidence>
<dbReference type="PROSITE" id="PS50835">
    <property type="entry name" value="IG_LIKE"/>
    <property type="match status" value="2"/>
</dbReference>
<organism evidence="10 11">
    <name type="scientific">Neogobius melanostomus</name>
    <name type="common">round goby</name>
    <dbReference type="NCBI Taxonomy" id="47308"/>
    <lineage>
        <taxon>Eukaryota</taxon>
        <taxon>Metazoa</taxon>
        <taxon>Chordata</taxon>
        <taxon>Craniata</taxon>
        <taxon>Vertebrata</taxon>
        <taxon>Euteleostomi</taxon>
        <taxon>Actinopterygii</taxon>
        <taxon>Neopterygii</taxon>
        <taxon>Teleostei</taxon>
        <taxon>Neoteleostei</taxon>
        <taxon>Acanthomorphata</taxon>
        <taxon>Gobiaria</taxon>
        <taxon>Gobiiformes</taxon>
        <taxon>Gobioidei</taxon>
        <taxon>Gobiidae</taxon>
        <taxon>Benthophilinae</taxon>
        <taxon>Neogobiini</taxon>
        <taxon>Neogobius</taxon>
    </lineage>
</organism>
<dbReference type="InterPro" id="IPR003599">
    <property type="entry name" value="Ig_sub"/>
</dbReference>
<dbReference type="Gene3D" id="2.60.40.10">
    <property type="entry name" value="Immunoglobulins"/>
    <property type="match status" value="2"/>
</dbReference>
<keyword evidence="8" id="KW-0732">Signal</keyword>
<dbReference type="SUPFAM" id="SSF48726">
    <property type="entry name" value="Immunoglobulin"/>
    <property type="match status" value="2"/>
</dbReference>
<evidence type="ECO:0000313" key="10">
    <source>
        <dbReference type="Ensembl" id="ENSNMLP00000015358.1"/>
    </source>
</evidence>
<evidence type="ECO:0000259" key="9">
    <source>
        <dbReference type="PROSITE" id="PS50835"/>
    </source>
</evidence>
<feature type="signal peptide" evidence="8">
    <location>
        <begin position="1"/>
        <end position="20"/>
    </location>
</feature>
<evidence type="ECO:0000256" key="6">
    <source>
        <dbReference type="ARBA" id="ARBA00023319"/>
    </source>
</evidence>
<dbReference type="Pfam" id="PF07686">
    <property type="entry name" value="V-set"/>
    <property type="match status" value="1"/>
</dbReference>
<evidence type="ECO:0000256" key="5">
    <source>
        <dbReference type="ARBA" id="ARBA00023157"/>
    </source>
</evidence>
<dbReference type="PROSITE" id="PS00290">
    <property type="entry name" value="IG_MHC"/>
    <property type="match status" value="1"/>
</dbReference>
<dbReference type="InterPro" id="IPR013162">
    <property type="entry name" value="CD80_C2-set"/>
</dbReference>
<dbReference type="AlphaFoldDB" id="A0A8C6T712"/>
<keyword evidence="4 7" id="KW-0472">Membrane</keyword>
<evidence type="ECO:0000256" key="2">
    <source>
        <dbReference type="ARBA" id="ARBA00022692"/>
    </source>
</evidence>
<dbReference type="GO" id="GO:0016020">
    <property type="term" value="C:membrane"/>
    <property type="evidence" value="ECO:0007669"/>
    <property type="project" value="UniProtKB-SubCell"/>
</dbReference>